<accession>A0A9D4EH16</accession>
<feature type="region of interest" description="Disordered" evidence="1">
    <location>
        <begin position="1"/>
        <end position="22"/>
    </location>
</feature>
<name>A0A9D4EH16_DREPO</name>
<evidence type="ECO:0000313" key="3">
    <source>
        <dbReference type="Proteomes" id="UP000828390"/>
    </source>
</evidence>
<dbReference type="EMBL" id="JAIWYP010000008">
    <property type="protein sequence ID" value="KAH3779470.1"/>
    <property type="molecule type" value="Genomic_DNA"/>
</dbReference>
<proteinExistence type="predicted"/>
<keyword evidence="3" id="KW-1185">Reference proteome</keyword>
<gene>
    <name evidence="2" type="ORF">DPMN_157273</name>
</gene>
<evidence type="ECO:0000313" key="2">
    <source>
        <dbReference type="EMBL" id="KAH3779470.1"/>
    </source>
</evidence>
<sequence length="55" mass="5850">MIPRCTSLSASRLDSPTSSMSISPWATISPMMSLIPLRPDSLASSADLQTHTSQS</sequence>
<organism evidence="2 3">
    <name type="scientific">Dreissena polymorpha</name>
    <name type="common">Zebra mussel</name>
    <name type="synonym">Mytilus polymorpha</name>
    <dbReference type="NCBI Taxonomy" id="45954"/>
    <lineage>
        <taxon>Eukaryota</taxon>
        <taxon>Metazoa</taxon>
        <taxon>Spiralia</taxon>
        <taxon>Lophotrochozoa</taxon>
        <taxon>Mollusca</taxon>
        <taxon>Bivalvia</taxon>
        <taxon>Autobranchia</taxon>
        <taxon>Heteroconchia</taxon>
        <taxon>Euheterodonta</taxon>
        <taxon>Imparidentia</taxon>
        <taxon>Neoheterodontei</taxon>
        <taxon>Myida</taxon>
        <taxon>Dreissenoidea</taxon>
        <taxon>Dreissenidae</taxon>
        <taxon>Dreissena</taxon>
    </lineage>
</organism>
<comment type="caution">
    <text evidence="2">The sequence shown here is derived from an EMBL/GenBank/DDBJ whole genome shotgun (WGS) entry which is preliminary data.</text>
</comment>
<evidence type="ECO:0000256" key="1">
    <source>
        <dbReference type="SAM" id="MobiDB-lite"/>
    </source>
</evidence>
<reference evidence="2" key="2">
    <citation type="submission" date="2020-11" db="EMBL/GenBank/DDBJ databases">
        <authorList>
            <person name="McCartney M.A."/>
            <person name="Auch B."/>
            <person name="Kono T."/>
            <person name="Mallez S."/>
            <person name="Becker A."/>
            <person name="Gohl D.M."/>
            <person name="Silverstein K.A.T."/>
            <person name="Koren S."/>
            <person name="Bechman K.B."/>
            <person name="Herman A."/>
            <person name="Abrahante J.E."/>
            <person name="Garbe J."/>
        </authorList>
    </citation>
    <scope>NUCLEOTIDE SEQUENCE</scope>
    <source>
        <strain evidence="2">Duluth1</strain>
        <tissue evidence="2">Whole animal</tissue>
    </source>
</reference>
<dbReference type="AlphaFoldDB" id="A0A9D4EH16"/>
<reference evidence="2" key="1">
    <citation type="journal article" date="2019" name="bioRxiv">
        <title>The Genome of the Zebra Mussel, Dreissena polymorpha: A Resource for Invasive Species Research.</title>
        <authorList>
            <person name="McCartney M.A."/>
            <person name="Auch B."/>
            <person name="Kono T."/>
            <person name="Mallez S."/>
            <person name="Zhang Y."/>
            <person name="Obille A."/>
            <person name="Becker A."/>
            <person name="Abrahante J.E."/>
            <person name="Garbe J."/>
            <person name="Badalamenti J.P."/>
            <person name="Herman A."/>
            <person name="Mangelson H."/>
            <person name="Liachko I."/>
            <person name="Sullivan S."/>
            <person name="Sone E.D."/>
            <person name="Koren S."/>
            <person name="Silverstein K.A.T."/>
            <person name="Beckman K.B."/>
            <person name="Gohl D.M."/>
        </authorList>
    </citation>
    <scope>NUCLEOTIDE SEQUENCE</scope>
    <source>
        <strain evidence="2">Duluth1</strain>
        <tissue evidence="2">Whole animal</tissue>
    </source>
</reference>
<dbReference type="Proteomes" id="UP000828390">
    <property type="component" value="Unassembled WGS sequence"/>
</dbReference>
<protein>
    <submittedName>
        <fullName evidence="2">Uncharacterized protein</fullName>
    </submittedName>
</protein>